<accession>A0A8T2BSN4</accession>
<name>A0A8T2BSN4_ARASU</name>
<dbReference type="Pfam" id="PF10532">
    <property type="entry name" value="Plant_all_beta"/>
    <property type="match status" value="1"/>
</dbReference>
<evidence type="ECO:0000259" key="7">
    <source>
        <dbReference type="PROSITE" id="PS50966"/>
    </source>
</evidence>
<evidence type="ECO:0000256" key="2">
    <source>
        <dbReference type="ARBA" id="ARBA00022771"/>
    </source>
</evidence>
<dbReference type="Pfam" id="PF10551">
    <property type="entry name" value="MULE"/>
    <property type="match status" value="1"/>
</dbReference>
<reference evidence="9 10" key="1">
    <citation type="submission" date="2020-12" db="EMBL/GenBank/DDBJ databases">
        <title>Concerted genomic and epigenomic changes stabilize Arabidopsis allopolyploids.</title>
        <authorList>
            <person name="Chen Z."/>
        </authorList>
    </citation>
    <scope>NUCLEOTIDE SEQUENCE [LARGE SCALE GENOMIC DNA]</scope>
    <source>
        <strain evidence="9">As9502</strain>
        <tissue evidence="9">Leaf</tissue>
    </source>
</reference>
<dbReference type="GO" id="GO:0008270">
    <property type="term" value="F:zinc ion binding"/>
    <property type="evidence" value="ECO:0007669"/>
    <property type="project" value="UniProtKB-KW"/>
</dbReference>
<organism evidence="9 10">
    <name type="scientific">Arabidopsis suecica</name>
    <name type="common">Swedish thale-cress</name>
    <name type="synonym">Cardaminopsis suecica</name>
    <dbReference type="NCBI Taxonomy" id="45249"/>
    <lineage>
        <taxon>Eukaryota</taxon>
        <taxon>Viridiplantae</taxon>
        <taxon>Streptophyta</taxon>
        <taxon>Embryophyta</taxon>
        <taxon>Tracheophyta</taxon>
        <taxon>Spermatophyta</taxon>
        <taxon>Magnoliopsida</taxon>
        <taxon>eudicotyledons</taxon>
        <taxon>Gunneridae</taxon>
        <taxon>Pentapetalae</taxon>
        <taxon>rosids</taxon>
        <taxon>malvids</taxon>
        <taxon>Brassicales</taxon>
        <taxon>Brassicaceae</taxon>
        <taxon>Camelineae</taxon>
        <taxon>Arabidopsis</taxon>
    </lineage>
</organism>
<keyword evidence="5" id="KW-0175">Coiled coil</keyword>
<proteinExistence type="predicted"/>
<dbReference type="Pfam" id="PF04434">
    <property type="entry name" value="SWIM"/>
    <property type="match status" value="1"/>
</dbReference>
<evidence type="ECO:0000256" key="4">
    <source>
        <dbReference type="PROSITE-ProRule" id="PRU00325"/>
    </source>
</evidence>
<evidence type="ECO:0000313" key="9">
    <source>
        <dbReference type="EMBL" id="KAG7588713.1"/>
    </source>
</evidence>
<dbReference type="InterPro" id="IPR018290">
    <property type="entry name" value="MULE_transposase_N"/>
</dbReference>
<feature type="compositionally biased region" description="Basic and acidic residues" evidence="6">
    <location>
        <begin position="899"/>
        <end position="913"/>
    </location>
</feature>
<dbReference type="InterPro" id="IPR010666">
    <property type="entry name" value="Znf_GRF"/>
</dbReference>
<dbReference type="PANTHER" id="PTHR31973:SF187">
    <property type="entry name" value="MUTATOR TRANSPOSASE MUDRA PROTEIN"/>
    <property type="match status" value="1"/>
</dbReference>
<feature type="domain" description="GRF-type" evidence="8">
    <location>
        <begin position="983"/>
        <end position="1024"/>
    </location>
</feature>
<keyword evidence="2 4" id="KW-0863">Zinc-finger</keyword>
<keyword evidence="10" id="KW-1185">Reference proteome</keyword>
<protein>
    <submittedName>
        <fullName evidence="9">Zinc finger SWIM-type</fullName>
    </submittedName>
</protein>
<feature type="coiled-coil region" evidence="5">
    <location>
        <begin position="73"/>
        <end position="100"/>
    </location>
</feature>
<dbReference type="AlphaFoldDB" id="A0A8T2BSN4"/>
<keyword evidence="1" id="KW-0479">Metal-binding</keyword>
<evidence type="ECO:0000256" key="3">
    <source>
        <dbReference type="ARBA" id="ARBA00022833"/>
    </source>
</evidence>
<dbReference type="PROSITE" id="PS50966">
    <property type="entry name" value="ZF_SWIM"/>
    <property type="match status" value="1"/>
</dbReference>
<feature type="coiled-coil region" evidence="5">
    <location>
        <begin position="1052"/>
        <end position="1086"/>
    </location>
</feature>
<dbReference type="InterPro" id="IPR007527">
    <property type="entry name" value="Znf_SWIM"/>
</dbReference>
<evidence type="ECO:0000259" key="8">
    <source>
        <dbReference type="PROSITE" id="PS51999"/>
    </source>
</evidence>
<evidence type="ECO:0000256" key="1">
    <source>
        <dbReference type="ARBA" id="ARBA00022723"/>
    </source>
</evidence>
<dbReference type="InterPro" id="IPR006564">
    <property type="entry name" value="Znf_PMZ"/>
</dbReference>
<evidence type="ECO:0000313" key="10">
    <source>
        <dbReference type="Proteomes" id="UP000694251"/>
    </source>
</evidence>
<gene>
    <name evidence="9" type="ORF">ISN44_As07g010300</name>
</gene>
<dbReference type="EMBL" id="JAEFBJ010000007">
    <property type="protein sequence ID" value="KAG7588713.1"/>
    <property type="molecule type" value="Genomic_DNA"/>
</dbReference>
<feature type="domain" description="SWIM-type" evidence="7">
    <location>
        <begin position="815"/>
        <end position="847"/>
    </location>
</feature>
<dbReference type="PROSITE" id="PS51999">
    <property type="entry name" value="ZF_GRF"/>
    <property type="match status" value="1"/>
</dbReference>
<dbReference type="SMART" id="SM00575">
    <property type="entry name" value="ZnF_PMZ"/>
    <property type="match status" value="1"/>
</dbReference>
<dbReference type="Proteomes" id="UP000694251">
    <property type="component" value="Chromosome 7"/>
</dbReference>
<keyword evidence="3" id="KW-0862">Zinc</keyword>
<sequence length="1090" mass="126029">MLGISSRFLQAISSPPPCSHTRAEKQQARFPRLVLIWLSKKLEMAISITFSSLLDPLVLLSSNRFSVFKNSKVEHAKRIKEVAEEELNGYEVELSLLLELHCWIEFESSSFVSSTPAPPLCLAVDSSILTELCICNGRVWQCAMKKKIHTNIYFDYGGYYSEEHEWNCNNSVYAIMFKTTSLERITYPVLVDKICKKIAIDGARRKMKLSYMICKGRRESYILDDEDVCIFLTSLDKEGFRPVLHVELCNLESNQMVELVPRVERRSSCGLNYGEVAANDVRTDDVRTDDVNNQANLSAFRWGEGSEQEKEPAIVNEPIIEQLMIENGVNEDCENDVRHEYVELSRTIQPSEETVKEWKDGLELEKDQEFPSKEAVWDLVNRAAKVELFGVRCVKSDLVRLMIECSQASMGCEWYLRVARTKKSDFWSVRVHKNMHTCSRCEESTRYFKQKGTPRLVASVLHEDFRGQLKTPDPKTIMTLVKGRLGLDCSYSTALRGKKQHVSDMRGNPEVCYTMLYAYLHMLREVNPGTVTEVELDAEDRFKYLFIALGASIEGFKAMRKVLVIDATFLKTVYGGMLVIATAQDPNRHHYPIAFGVIDSENHASWNWFFRMLRKVVPDEDGLVFISDRHQSIIKGVMDVFPNASHGHCIWHLSQNLRPKLTGDKDLGVEKFKECAHIYTKTEFSIQYGDFRRRYPRAAEYLDNSIGVEQWARSHAERDKYNIDTSNSAESMNAVFKEVRKYHLLPMIDAILEKFSEWFNKHRKDSANASNTMQVVPVVENILHIRYPIAAKLTVTELNSYRREYSVIGVDGLTYLVDLDMKSCTCRCFDIDKYPCIHGIAAAIKHCRNEWRTTEVSIYGLCSKYYLIETWALAYYKTIYVVPHESQWTFPADYEEKIAKPPDYKPKKGRNQETRFPSTGEKRRKRTQNKARPGINLESWLQPPPNDENVRMPISYTQSSESEPSEDMSWARADGNWGIPRYCFCGTYVKLVVCTTGNNQGRKEYKCPNYEDGGEHLQKWWDDAVNEEFSVVHNKFETQKESIHHAYQNLMLESLRESVRIMRAQLDDLEKRLEEKETQISKLRDLLAKW</sequence>
<evidence type="ECO:0000256" key="6">
    <source>
        <dbReference type="SAM" id="MobiDB-lite"/>
    </source>
</evidence>
<feature type="region of interest" description="Disordered" evidence="6">
    <location>
        <begin position="899"/>
        <end position="948"/>
    </location>
</feature>
<dbReference type="OrthoDB" id="683469at2759"/>
<dbReference type="InterPro" id="IPR018289">
    <property type="entry name" value="MULE_transposase_dom"/>
</dbReference>
<dbReference type="PANTHER" id="PTHR31973">
    <property type="entry name" value="POLYPROTEIN, PUTATIVE-RELATED"/>
    <property type="match status" value="1"/>
</dbReference>
<evidence type="ECO:0000256" key="5">
    <source>
        <dbReference type="SAM" id="Coils"/>
    </source>
</evidence>
<comment type="caution">
    <text evidence="9">The sequence shown here is derived from an EMBL/GenBank/DDBJ whole genome shotgun (WGS) entry which is preliminary data.</text>
</comment>